<dbReference type="GO" id="GO:0006506">
    <property type="term" value="P:GPI anchor biosynthetic process"/>
    <property type="evidence" value="ECO:0007669"/>
    <property type="project" value="InterPro"/>
</dbReference>
<keyword evidence="3 5" id="KW-1133">Transmembrane helix</keyword>
<dbReference type="InterPro" id="IPR033308">
    <property type="entry name" value="PGAP5/Cdc1/Ted1"/>
</dbReference>
<sequence length="357" mass="41765">MIKHLAISHFNIINLIHVAVRNNYNSIILLLLEILTYYYISFLWYPIECINRYKCTKILLVADPQLIGLQNERIQFLTPLSIWDSDRYLSKTYSHAYKFTQPDVVIFLGDLLDEGSTATDKEFYSYVERFYNIFQKDDVQNVWIPGDNDIGGESADYITPHKIDRFNKAFPQDNIILYKNIRFLKINRLINQAPTRPTGFTTNYTDIVLSHLNLLAIPTLFVDKVLDTFHPKIVFTAHIHRAMVIKMREDSRNDRLITPIRPDNTKVYQYDINDDDVLEIVVPTCSYRMGTMDIGYGFAVLESNILRYTILWTSSRFFQLGIYGVLLVIFLLFYFFRCCCSCKKAETSQYSILQHVA</sequence>
<feature type="transmembrane region" description="Helical" evidence="5">
    <location>
        <begin position="317"/>
        <end position="336"/>
    </location>
</feature>
<comment type="caution">
    <text evidence="7">The sequence shown here is derived from an EMBL/GenBank/DDBJ whole genome shotgun (WGS) entry which is preliminary data.</text>
</comment>
<dbReference type="InterPro" id="IPR004843">
    <property type="entry name" value="Calcineurin-like_PHP"/>
</dbReference>
<organism evidence="7 8">
    <name type="scientific">Aquatica leii</name>
    <dbReference type="NCBI Taxonomy" id="1421715"/>
    <lineage>
        <taxon>Eukaryota</taxon>
        <taxon>Metazoa</taxon>
        <taxon>Ecdysozoa</taxon>
        <taxon>Arthropoda</taxon>
        <taxon>Hexapoda</taxon>
        <taxon>Insecta</taxon>
        <taxon>Pterygota</taxon>
        <taxon>Neoptera</taxon>
        <taxon>Endopterygota</taxon>
        <taxon>Coleoptera</taxon>
        <taxon>Polyphaga</taxon>
        <taxon>Elateriformia</taxon>
        <taxon>Elateroidea</taxon>
        <taxon>Lampyridae</taxon>
        <taxon>Luciolinae</taxon>
        <taxon>Aquatica</taxon>
    </lineage>
</organism>
<dbReference type="GO" id="GO:0016787">
    <property type="term" value="F:hydrolase activity"/>
    <property type="evidence" value="ECO:0007669"/>
    <property type="project" value="InterPro"/>
</dbReference>
<dbReference type="AlphaFoldDB" id="A0AAN7PAV6"/>
<dbReference type="GO" id="GO:0005783">
    <property type="term" value="C:endoplasmic reticulum"/>
    <property type="evidence" value="ECO:0007669"/>
    <property type="project" value="TreeGrafter"/>
</dbReference>
<feature type="domain" description="Calcineurin-like phosphoesterase" evidence="6">
    <location>
        <begin position="57"/>
        <end position="241"/>
    </location>
</feature>
<gene>
    <name evidence="7" type="ORF">RN001_000981</name>
</gene>
<evidence type="ECO:0000313" key="7">
    <source>
        <dbReference type="EMBL" id="KAK4884710.1"/>
    </source>
</evidence>
<name>A0AAN7PAV6_9COLE</name>
<evidence type="ECO:0000256" key="2">
    <source>
        <dbReference type="ARBA" id="ARBA00022692"/>
    </source>
</evidence>
<feature type="transmembrane region" description="Helical" evidence="5">
    <location>
        <begin position="27"/>
        <end position="47"/>
    </location>
</feature>
<dbReference type="InterPro" id="IPR029052">
    <property type="entry name" value="Metallo-depent_PP-like"/>
</dbReference>
<keyword evidence="4 5" id="KW-0472">Membrane</keyword>
<comment type="subcellular location">
    <subcellularLocation>
        <location evidence="1">Membrane</location>
        <topology evidence="1">Multi-pass membrane protein</topology>
    </subcellularLocation>
</comment>
<dbReference type="SUPFAM" id="SSF56300">
    <property type="entry name" value="Metallo-dependent phosphatases"/>
    <property type="match status" value="1"/>
</dbReference>
<proteinExistence type="predicted"/>
<dbReference type="Proteomes" id="UP001353858">
    <property type="component" value="Unassembled WGS sequence"/>
</dbReference>
<evidence type="ECO:0000259" key="6">
    <source>
        <dbReference type="Pfam" id="PF00149"/>
    </source>
</evidence>
<dbReference type="Pfam" id="PF00149">
    <property type="entry name" value="Metallophos"/>
    <property type="match status" value="1"/>
</dbReference>
<reference evidence="8" key="1">
    <citation type="submission" date="2023-01" db="EMBL/GenBank/DDBJ databases">
        <title>Key to firefly adult light organ development and bioluminescence: homeobox transcription factors regulate luciferase expression and transportation to peroxisome.</title>
        <authorList>
            <person name="Fu X."/>
        </authorList>
    </citation>
    <scope>NUCLEOTIDE SEQUENCE [LARGE SCALE GENOMIC DNA]</scope>
</reference>
<evidence type="ECO:0000256" key="4">
    <source>
        <dbReference type="ARBA" id="ARBA00023136"/>
    </source>
</evidence>
<accession>A0AAN7PAV6</accession>
<dbReference type="GO" id="GO:0016020">
    <property type="term" value="C:membrane"/>
    <property type="evidence" value="ECO:0007669"/>
    <property type="project" value="UniProtKB-SubCell"/>
</dbReference>
<dbReference type="EMBL" id="JARPUR010000001">
    <property type="protein sequence ID" value="KAK4884710.1"/>
    <property type="molecule type" value="Genomic_DNA"/>
</dbReference>
<protein>
    <recommendedName>
        <fullName evidence="6">Calcineurin-like phosphoesterase domain-containing protein</fullName>
    </recommendedName>
</protein>
<evidence type="ECO:0000256" key="3">
    <source>
        <dbReference type="ARBA" id="ARBA00022989"/>
    </source>
</evidence>
<evidence type="ECO:0000256" key="5">
    <source>
        <dbReference type="SAM" id="Phobius"/>
    </source>
</evidence>
<evidence type="ECO:0000256" key="1">
    <source>
        <dbReference type="ARBA" id="ARBA00004141"/>
    </source>
</evidence>
<dbReference type="PANTHER" id="PTHR13315">
    <property type="entry name" value="METALLO PHOSPHOESTERASE RELATED"/>
    <property type="match status" value="1"/>
</dbReference>
<dbReference type="PANTHER" id="PTHR13315:SF4">
    <property type="entry name" value="METALLOPHOSPHOESTERASE, ISOFORM E"/>
    <property type="match status" value="1"/>
</dbReference>
<keyword evidence="2 5" id="KW-0812">Transmembrane</keyword>
<keyword evidence="8" id="KW-1185">Reference proteome</keyword>
<dbReference type="Gene3D" id="3.60.21.10">
    <property type="match status" value="1"/>
</dbReference>
<evidence type="ECO:0000313" key="8">
    <source>
        <dbReference type="Proteomes" id="UP001353858"/>
    </source>
</evidence>